<dbReference type="InterPro" id="IPR038619">
    <property type="entry name" value="MraZ_sf"/>
</dbReference>
<dbReference type="InterPro" id="IPR007159">
    <property type="entry name" value="SpoVT-AbrB_dom"/>
</dbReference>
<dbReference type="NCBIfam" id="TIGR00242">
    <property type="entry name" value="division/cell wall cluster transcriptional repressor MraZ"/>
    <property type="match status" value="1"/>
</dbReference>
<dbReference type="Proteomes" id="UP000033695">
    <property type="component" value="Unassembled WGS sequence"/>
</dbReference>
<gene>
    <name evidence="7" type="primary">mraZ</name>
    <name evidence="9" type="ORF">JG29_10370</name>
</gene>
<dbReference type="GO" id="GO:0009295">
    <property type="term" value="C:nucleoid"/>
    <property type="evidence" value="ECO:0007669"/>
    <property type="project" value="UniProtKB-SubCell"/>
</dbReference>
<organism evidence="9 10">
    <name type="scientific">Bombilactobacillus mellis</name>
    <dbReference type="NCBI Taxonomy" id="1218508"/>
    <lineage>
        <taxon>Bacteria</taxon>
        <taxon>Bacillati</taxon>
        <taxon>Bacillota</taxon>
        <taxon>Bacilli</taxon>
        <taxon>Lactobacillales</taxon>
        <taxon>Lactobacillaceae</taxon>
        <taxon>Bombilactobacillus</taxon>
    </lineage>
</organism>
<comment type="subcellular location">
    <subcellularLocation>
        <location evidence="7">Cytoplasm</location>
        <location evidence="7">Nucleoid</location>
    </subcellularLocation>
</comment>
<evidence type="ECO:0000313" key="10">
    <source>
        <dbReference type="Proteomes" id="UP000033695"/>
    </source>
</evidence>
<dbReference type="InterPro" id="IPR035644">
    <property type="entry name" value="MraZ_C"/>
</dbReference>
<dbReference type="GO" id="GO:2000143">
    <property type="term" value="P:negative regulation of DNA-templated transcription initiation"/>
    <property type="evidence" value="ECO:0007669"/>
    <property type="project" value="TreeGrafter"/>
</dbReference>
<dbReference type="PATRIC" id="fig|1218508.4.peg.1022"/>
<dbReference type="STRING" id="1218508.JG29_10370"/>
<name>A0A0F4KRL7_9LACO</name>
<dbReference type="EMBL" id="JXBZ01000008">
    <property type="protein sequence ID" value="KJY48634.1"/>
    <property type="molecule type" value="Genomic_DNA"/>
</dbReference>
<protein>
    <recommendedName>
        <fullName evidence="1 7">Transcriptional regulator MraZ</fullName>
    </recommendedName>
</protein>
<keyword evidence="3" id="KW-0677">Repeat</keyword>
<keyword evidence="4 7" id="KW-0805">Transcription regulation</keyword>
<dbReference type="InterPro" id="IPR037914">
    <property type="entry name" value="SpoVT-AbrB_sf"/>
</dbReference>
<dbReference type="PANTHER" id="PTHR34701:SF1">
    <property type="entry name" value="TRANSCRIPTIONAL REGULATOR MRAZ"/>
    <property type="match status" value="1"/>
</dbReference>
<evidence type="ECO:0000256" key="3">
    <source>
        <dbReference type="ARBA" id="ARBA00022737"/>
    </source>
</evidence>
<feature type="domain" description="SpoVT-AbrB" evidence="8">
    <location>
        <begin position="5"/>
        <end position="47"/>
    </location>
</feature>
<evidence type="ECO:0000256" key="4">
    <source>
        <dbReference type="ARBA" id="ARBA00023015"/>
    </source>
</evidence>
<evidence type="ECO:0000256" key="2">
    <source>
        <dbReference type="ARBA" id="ARBA00022490"/>
    </source>
</evidence>
<dbReference type="PROSITE" id="PS51740">
    <property type="entry name" value="SPOVT_ABRB"/>
    <property type="match status" value="1"/>
</dbReference>
<evidence type="ECO:0000256" key="6">
    <source>
        <dbReference type="ARBA" id="ARBA00023163"/>
    </source>
</evidence>
<comment type="caution">
    <text evidence="9">The sequence shown here is derived from an EMBL/GenBank/DDBJ whole genome shotgun (WGS) entry which is preliminary data.</text>
</comment>
<proteinExistence type="inferred from homology"/>
<dbReference type="CDD" id="cd16321">
    <property type="entry name" value="MraZ_C"/>
    <property type="match status" value="1"/>
</dbReference>
<dbReference type="AlphaFoldDB" id="A0A0F4KRL7"/>
<keyword evidence="2 7" id="KW-0963">Cytoplasm</keyword>
<dbReference type="GO" id="GO:0003700">
    <property type="term" value="F:DNA-binding transcription factor activity"/>
    <property type="evidence" value="ECO:0007669"/>
    <property type="project" value="UniProtKB-UniRule"/>
</dbReference>
<evidence type="ECO:0000259" key="8">
    <source>
        <dbReference type="PROSITE" id="PS51740"/>
    </source>
</evidence>
<keyword evidence="5 7" id="KW-0238">DNA-binding</keyword>
<dbReference type="PANTHER" id="PTHR34701">
    <property type="entry name" value="TRANSCRIPTIONAL REGULATOR MRAZ"/>
    <property type="match status" value="1"/>
</dbReference>
<dbReference type="InterPro" id="IPR035642">
    <property type="entry name" value="MraZ_N"/>
</dbReference>
<comment type="similarity">
    <text evidence="7">Belongs to the MraZ family.</text>
</comment>
<comment type="subunit">
    <text evidence="7">Forms oligomers.</text>
</comment>
<keyword evidence="6 7" id="KW-0804">Transcription</keyword>
<evidence type="ECO:0000256" key="1">
    <source>
        <dbReference type="ARBA" id="ARBA00013860"/>
    </source>
</evidence>
<evidence type="ECO:0000256" key="5">
    <source>
        <dbReference type="ARBA" id="ARBA00023125"/>
    </source>
</evidence>
<reference evidence="9 10" key="1">
    <citation type="submission" date="2014-12" db="EMBL/GenBank/DDBJ databases">
        <title>Comparative genomics of the lactic acid bacteria isolated from the honey bee gut.</title>
        <authorList>
            <person name="Ellegaard K.M."/>
            <person name="Tamarit D."/>
            <person name="Javelind E."/>
            <person name="Olofsson T."/>
            <person name="Andersson S.G."/>
            <person name="Vasquez A."/>
        </authorList>
    </citation>
    <scope>NUCLEOTIDE SEQUENCE [LARGE SCALE GENOMIC DNA]</scope>
    <source>
        <strain evidence="9 10">Hon2</strain>
    </source>
</reference>
<dbReference type="GO" id="GO:0005737">
    <property type="term" value="C:cytoplasm"/>
    <property type="evidence" value="ECO:0007669"/>
    <property type="project" value="UniProtKB-UniRule"/>
</dbReference>
<sequence length="146" mass="16854">MFMGEFHRNIDAKGRLIIPAKFRQQLGSRFVLTRGMDGCLFGYPLAQWQHLESQLQQLPLTKSSARSFVRFFYSAAAEYEFDKQGRVGLAAALRDYAHLSTNCVIAGVLERIEIWDEQKWQQINTETAKNFSQTSEELQDLLDFNL</sequence>
<evidence type="ECO:0000256" key="7">
    <source>
        <dbReference type="HAMAP-Rule" id="MF_01008"/>
    </source>
</evidence>
<keyword evidence="10" id="KW-1185">Reference proteome</keyword>
<dbReference type="HOGENOM" id="CLU_107907_0_5_9"/>
<dbReference type="Gene3D" id="3.40.1550.20">
    <property type="entry name" value="Transcriptional regulator MraZ domain"/>
    <property type="match status" value="1"/>
</dbReference>
<dbReference type="CDD" id="cd16320">
    <property type="entry name" value="MraZ_N"/>
    <property type="match status" value="1"/>
</dbReference>
<accession>A0A0F4KRL7</accession>
<evidence type="ECO:0000313" key="9">
    <source>
        <dbReference type="EMBL" id="KJY48634.1"/>
    </source>
</evidence>
<dbReference type="OrthoDB" id="9807753at2"/>
<dbReference type="Pfam" id="PF02381">
    <property type="entry name" value="MraZ"/>
    <property type="match status" value="2"/>
</dbReference>
<dbReference type="HAMAP" id="MF_01008">
    <property type="entry name" value="MraZ"/>
    <property type="match status" value="1"/>
</dbReference>
<dbReference type="RefSeq" id="WP_045922897.1">
    <property type="nucleotide sequence ID" value="NZ_JBHTHW010000008.1"/>
</dbReference>
<dbReference type="InterPro" id="IPR020603">
    <property type="entry name" value="MraZ_dom"/>
</dbReference>
<dbReference type="SUPFAM" id="SSF89447">
    <property type="entry name" value="AbrB/MazE/MraZ-like"/>
    <property type="match status" value="1"/>
</dbReference>
<dbReference type="GO" id="GO:0000976">
    <property type="term" value="F:transcription cis-regulatory region binding"/>
    <property type="evidence" value="ECO:0007669"/>
    <property type="project" value="TreeGrafter"/>
</dbReference>
<dbReference type="FunFam" id="3.40.1550.20:FF:000002">
    <property type="entry name" value="Transcriptional regulator MraZ"/>
    <property type="match status" value="1"/>
</dbReference>
<dbReference type="InterPro" id="IPR003444">
    <property type="entry name" value="MraZ"/>
</dbReference>